<evidence type="ECO:0008006" key="4">
    <source>
        <dbReference type="Google" id="ProtNLM"/>
    </source>
</evidence>
<reference evidence="2 3" key="1">
    <citation type="submission" date="2019-06" db="EMBL/GenBank/DDBJ databases">
        <title>A chromosomal-level reference genome of Carpinus fangiana (Coryloideae, Betulaceae).</title>
        <authorList>
            <person name="Yang X."/>
            <person name="Wang Z."/>
            <person name="Zhang L."/>
            <person name="Hao G."/>
            <person name="Liu J."/>
            <person name="Yang Y."/>
        </authorList>
    </citation>
    <scope>NUCLEOTIDE SEQUENCE [LARGE SCALE GENOMIC DNA]</scope>
    <source>
        <strain evidence="2">Cfa_2016G</strain>
        <tissue evidence="2">Leaf</tissue>
    </source>
</reference>
<dbReference type="OrthoDB" id="671439at2759"/>
<dbReference type="EMBL" id="CM017325">
    <property type="protein sequence ID" value="KAE8057157.1"/>
    <property type="molecule type" value="Genomic_DNA"/>
</dbReference>
<dbReference type="Proteomes" id="UP000327013">
    <property type="component" value="Chromosome 5"/>
</dbReference>
<dbReference type="GO" id="GO:0016747">
    <property type="term" value="F:acyltransferase activity, transferring groups other than amino-acyl groups"/>
    <property type="evidence" value="ECO:0007669"/>
    <property type="project" value="TreeGrafter"/>
</dbReference>
<evidence type="ECO:0000256" key="1">
    <source>
        <dbReference type="ARBA" id="ARBA00009861"/>
    </source>
</evidence>
<dbReference type="PANTHER" id="PTHR31642">
    <property type="entry name" value="TRICHOTHECENE 3-O-ACETYLTRANSFERASE"/>
    <property type="match status" value="1"/>
</dbReference>
<name>A0A5N6RBF7_9ROSI</name>
<protein>
    <recommendedName>
        <fullName evidence="4">Omega-hydroxypalmitate O-feruloyl transferase</fullName>
    </recommendedName>
</protein>
<evidence type="ECO:0000313" key="3">
    <source>
        <dbReference type="Proteomes" id="UP000327013"/>
    </source>
</evidence>
<dbReference type="AlphaFoldDB" id="A0A5N6RBF7"/>
<comment type="similarity">
    <text evidence="1">Belongs to the plant acyltransferase family.</text>
</comment>
<organism evidence="2 3">
    <name type="scientific">Carpinus fangiana</name>
    <dbReference type="NCBI Taxonomy" id="176857"/>
    <lineage>
        <taxon>Eukaryota</taxon>
        <taxon>Viridiplantae</taxon>
        <taxon>Streptophyta</taxon>
        <taxon>Embryophyta</taxon>
        <taxon>Tracheophyta</taxon>
        <taxon>Spermatophyta</taxon>
        <taxon>Magnoliopsida</taxon>
        <taxon>eudicotyledons</taxon>
        <taxon>Gunneridae</taxon>
        <taxon>Pentapetalae</taxon>
        <taxon>rosids</taxon>
        <taxon>fabids</taxon>
        <taxon>Fagales</taxon>
        <taxon>Betulaceae</taxon>
        <taxon>Carpinus</taxon>
    </lineage>
</organism>
<accession>A0A5N6RBF7</accession>
<proteinExistence type="inferred from homology"/>
<gene>
    <name evidence="2" type="ORF">FH972_013869</name>
</gene>
<dbReference type="InterPro" id="IPR050317">
    <property type="entry name" value="Plant_Fungal_Acyltransferase"/>
</dbReference>
<dbReference type="InterPro" id="IPR023213">
    <property type="entry name" value="CAT-like_dom_sf"/>
</dbReference>
<dbReference type="Gene3D" id="3.30.559.10">
    <property type="entry name" value="Chloramphenicol acetyltransferase-like domain"/>
    <property type="match status" value="2"/>
</dbReference>
<sequence length="455" mass="51224">MFKSPELPDCCYPNQPILIGPSGPTPEHSLYLSNLDDQKFLRFSIKYLYLFKKSVSLDCLKYSLSKVLVDYYPLAGRLRPSADDDQKLKVDCNGEGAVFAEAFMDITAEEFIDLSKKPNRSWRKLLYRVETLSFLDVPPLVVQVTNLRCGGMILCTAINHCLCDGIGTSQFLHAWAQITSKPNLDPAISPFHNRHVLKPRNPPQTNFSHPGYTRTNPRDNTHMDIVKLLQSQPLVPTSLIFTTSHILHLKRQCVPSLKCTTFEALASHTWRSWVRSLDLSPSLNVKLLFSVNIRKRLNPEIPQGFYGNGFVLGCAQTNAKDLVGANLHHGVRLVQQAKSVLNDDYIRSMVDLLEDKTVKTDLSTSLVISQWSKLGLEDLDFGEGQPLHMGPVTSDIYCLFLPVVGDADADAVRVLVSMPEAVAEKFEYYMKEFLDKEDNADANGYQYHEEDKGLI</sequence>
<keyword evidence="3" id="KW-1185">Reference proteome</keyword>
<dbReference type="PANTHER" id="PTHR31642:SF5">
    <property type="entry name" value="OS01G0104900 PROTEIN"/>
    <property type="match status" value="1"/>
</dbReference>
<dbReference type="Pfam" id="PF02458">
    <property type="entry name" value="Transferase"/>
    <property type="match status" value="1"/>
</dbReference>
<evidence type="ECO:0000313" key="2">
    <source>
        <dbReference type="EMBL" id="KAE8057157.1"/>
    </source>
</evidence>